<evidence type="ECO:0000259" key="10">
    <source>
        <dbReference type="PROSITE" id="PS51339"/>
    </source>
</evidence>
<dbReference type="AlphaFoldDB" id="A0A6L2PFZ9"/>
<evidence type="ECO:0000313" key="11">
    <source>
        <dbReference type="EMBL" id="GFG29338.1"/>
    </source>
</evidence>
<keyword evidence="6" id="KW-0443">Lipid metabolism</keyword>
<comment type="similarity">
    <text evidence="3">Belongs to the protein-tyrosine phosphatase family. Non-receptor class myotubularin subfamily.</text>
</comment>
<dbReference type="SUPFAM" id="SSF50729">
    <property type="entry name" value="PH domain-like"/>
    <property type="match status" value="1"/>
</dbReference>
<reference evidence="12" key="1">
    <citation type="submission" date="2020-01" db="EMBL/GenBank/DDBJ databases">
        <title>Draft genome sequence of the Termite Coptotermes fromosanus.</title>
        <authorList>
            <person name="Itakura S."/>
            <person name="Yosikawa Y."/>
            <person name="Umezawa K."/>
        </authorList>
    </citation>
    <scope>NUCLEOTIDE SEQUENCE [LARGE SCALE GENOMIC DNA]</scope>
</reference>
<evidence type="ECO:0000256" key="5">
    <source>
        <dbReference type="ARBA" id="ARBA00022801"/>
    </source>
</evidence>
<keyword evidence="5" id="KW-0378">Hydrolase</keyword>
<dbReference type="GO" id="GO:0012505">
    <property type="term" value="C:endomembrane system"/>
    <property type="evidence" value="ECO:0007669"/>
    <property type="project" value="UniProtKB-SubCell"/>
</dbReference>
<keyword evidence="12" id="KW-1185">Reference proteome</keyword>
<dbReference type="InterPro" id="IPR030564">
    <property type="entry name" value="Myotubularin"/>
</dbReference>
<accession>A0A6L2PFZ9</accession>
<dbReference type="InterPro" id="IPR048994">
    <property type="entry name" value="PH-GRAM_MTMR6-9"/>
</dbReference>
<dbReference type="InterPro" id="IPR000387">
    <property type="entry name" value="Tyr_Pase_dom"/>
</dbReference>
<dbReference type="InterPro" id="IPR010569">
    <property type="entry name" value="Myotubularin-like_Pase_dom"/>
</dbReference>
<dbReference type="InterPro" id="IPR003595">
    <property type="entry name" value="Tyr_Pase_cat"/>
</dbReference>
<gene>
    <name evidence="11" type="ORF">Cfor_01229</name>
</gene>
<proteinExistence type="inferred from homology"/>
<evidence type="ECO:0000256" key="7">
    <source>
        <dbReference type="PIRSR" id="PIRSR630564-1"/>
    </source>
</evidence>
<evidence type="ECO:0000259" key="9">
    <source>
        <dbReference type="PROSITE" id="PS50056"/>
    </source>
</evidence>
<sequence length="632" mass="72436">MYKFIDVLPSPSGQKNNSFSLKLEGVGSFKTLVENVRMLDRYNTRKPSIGTLYLTATHLIFVDPDGKKETWILHMHIASVEKLPLTTTGSPLQIRCKTFLSVTFVIPRERDCHEVFVTLQKLSQPVRIDDLYCFHYTCSTEDIPKPAGWNFFDLQSEYQRMRVPSDQWSLNLLNKDYELCDTYPRYLYVPSSASTAVLLGSSRFRSKGRLPVLSYLHRNKAAICRCSQPLSGFSARCLEDEQLLNCVLRTNPNNSFMYVVDTRPRINAIANRAAGKGYENENFYENMKFHFLGIENIHIMRSSLAKLIETCELKSPSMSSFLGGVESSGWLRHIKSILDTSWFITQAVDEKGISVVVHCSDGWDRTAQVCSLASLLLDPYYRTIQGFQALIEKDWLAFGHKFSDRCGHVAGDPKEVSPVFTQFIDCTWQLAQQFPATFQFNERFLLTLHDHVQSCQFGTFIGNCEKDRVDLRLNERTFSLWGYMANHMNEYINPLYSALATPDVLVPNIAPQNIKFWRGMYCRFESGVHPREPLGDLLLATCDHSSSLEDHIRLLTKVKLFHWLPGDSTKFSSSATDIMSVEQLAAELGSVALDWKTLRNIKECICSTPFDHFSRKVRDVFINDWYPNFYIP</sequence>
<dbReference type="EMBL" id="BLKM01006964">
    <property type="protein sequence ID" value="GFG29338.1"/>
    <property type="molecule type" value="Genomic_DNA"/>
</dbReference>
<feature type="domain" description="Myotubularin phosphatase" evidence="10">
    <location>
        <begin position="148"/>
        <end position="521"/>
    </location>
</feature>
<dbReference type="GO" id="GO:0005737">
    <property type="term" value="C:cytoplasm"/>
    <property type="evidence" value="ECO:0007669"/>
    <property type="project" value="UniProtKB-SubCell"/>
</dbReference>
<feature type="active site" description="Phosphocysteine intermediate" evidence="7">
    <location>
        <position position="359"/>
    </location>
</feature>
<evidence type="ECO:0000256" key="6">
    <source>
        <dbReference type="ARBA" id="ARBA00023098"/>
    </source>
</evidence>
<evidence type="ECO:0000256" key="2">
    <source>
        <dbReference type="ARBA" id="ARBA00004496"/>
    </source>
</evidence>
<dbReference type="Gene3D" id="2.30.29.30">
    <property type="entry name" value="Pleckstrin-homology domain (PH domain)/Phosphotyrosine-binding domain (PTB)"/>
    <property type="match status" value="1"/>
</dbReference>
<dbReference type="InParanoid" id="A0A6L2PFZ9"/>
<comment type="subcellular location">
    <subcellularLocation>
        <location evidence="2">Cytoplasm</location>
    </subcellularLocation>
    <subcellularLocation>
        <location evidence="1">Endomembrane system</location>
        <topology evidence="1">Peripheral membrane protein</topology>
    </subcellularLocation>
</comment>
<dbReference type="PANTHER" id="PTHR10807:SF8">
    <property type="entry name" value="PHOSPHATIDYLINOSITOL-3-PHOSPHATE PHOSPHATASE"/>
    <property type="match status" value="1"/>
</dbReference>
<dbReference type="OrthoDB" id="271628at2759"/>
<dbReference type="FunCoup" id="A0A6L2PFZ9">
    <property type="interactions" value="205"/>
</dbReference>
<dbReference type="Proteomes" id="UP000502823">
    <property type="component" value="Unassembled WGS sequence"/>
</dbReference>
<dbReference type="PROSITE" id="PS51339">
    <property type="entry name" value="PPASE_MYOTUBULARIN"/>
    <property type="match status" value="1"/>
</dbReference>
<evidence type="ECO:0000256" key="8">
    <source>
        <dbReference type="PIRSR" id="PIRSR630564-2"/>
    </source>
</evidence>
<dbReference type="SUPFAM" id="SSF52799">
    <property type="entry name" value="(Phosphotyrosine protein) phosphatases II"/>
    <property type="match status" value="1"/>
</dbReference>
<dbReference type="PROSITE" id="PS50056">
    <property type="entry name" value="TYR_PHOSPHATASE_2"/>
    <property type="match status" value="1"/>
</dbReference>
<dbReference type="CDD" id="cd13210">
    <property type="entry name" value="PH-GRAM_MTMR6-like"/>
    <property type="match status" value="1"/>
</dbReference>
<name>A0A6L2PFZ9_COPFO</name>
<keyword evidence="4" id="KW-0963">Cytoplasm</keyword>
<evidence type="ECO:0000256" key="4">
    <source>
        <dbReference type="ARBA" id="ARBA00022490"/>
    </source>
</evidence>
<comment type="caution">
    <text evidence="11">The sequence shown here is derived from an EMBL/GenBank/DDBJ whole genome shotgun (WGS) entry which is preliminary data.</text>
</comment>
<organism evidence="11 12">
    <name type="scientific">Coptotermes formosanus</name>
    <name type="common">Formosan subterranean termite</name>
    <dbReference type="NCBI Taxonomy" id="36987"/>
    <lineage>
        <taxon>Eukaryota</taxon>
        <taxon>Metazoa</taxon>
        <taxon>Ecdysozoa</taxon>
        <taxon>Arthropoda</taxon>
        <taxon>Hexapoda</taxon>
        <taxon>Insecta</taxon>
        <taxon>Pterygota</taxon>
        <taxon>Neoptera</taxon>
        <taxon>Polyneoptera</taxon>
        <taxon>Dictyoptera</taxon>
        <taxon>Blattodea</taxon>
        <taxon>Blattoidea</taxon>
        <taxon>Termitoidae</taxon>
        <taxon>Rhinotermitidae</taxon>
        <taxon>Coptotermes</taxon>
    </lineage>
</organism>
<dbReference type="InterPro" id="IPR029021">
    <property type="entry name" value="Prot-tyrosine_phosphatase-like"/>
</dbReference>
<dbReference type="PROSITE" id="PS00383">
    <property type="entry name" value="TYR_PHOSPHATASE_1"/>
    <property type="match status" value="1"/>
</dbReference>
<protein>
    <submittedName>
        <fullName evidence="11">Uncharacterized protein</fullName>
    </submittedName>
</protein>
<dbReference type="FunFam" id="2.30.29.30:FF:000135">
    <property type="entry name" value="Myotubularin related protein 6"/>
    <property type="match status" value="1"/>
</dbReference>
<feature type="domain" description="Tyrosine specific protein phosphatases" evidence="9">
    <location>
        <begin position="328"/>
        <end position="372"/>
    </location>
</feature>
<dbReference type="PANTHER" id="PTHR10807">
    <property type="entry name" value="MYOTUBULARIN-RELATED"/>
    <property type="match status" value="1"/>
</dbReference>
<dbReference type="InterPro" id="IPR011993">
    <property type="entry name" value="PH-like_dom_sf"/>
</dbReference>
<dbReference type="InterPro" id="IPR016130">
    <property type="entry name" value="Tyr_Pase_AS"/>
</dbReference>
<dbReference type="Pfam" id="PF21098">
    <property type="entry name" value="PH-GRAM_MTMR6-like"/>
    <property type="match status" value="1"/>
</dbReference>
<evidence type="ECO:0000256" key="1">
    <source>
        <dbReference type="ARBA" id="ARBA00004184"/>
    </source>
</evidence>
<dbReference type="SMART" id="SM00404">
    <property type="entry name" value="PTPc_motif"/>
    <property type="match status" value="1"/>
</dbReference>
<dbReference type="GO" id="GO:0046856">
    <property type="term" value="P:phosphatidylinositol dephosphorylation"/>
    <property type="evidence" value="ECO:0007669"/>
    <property type="project" value="TreeGrafter"/>
</dbReference>
<feature type="binding site" evidence="8">
    <location>
        <begin position="296"/>
        <end position="297"/>
    </location>
    <ligand>
        <name>substrate</name>
    </ligand>
</feature>
<dbReference type="CDD" id="cd14532">
    <property type="entry name" value="PTP-MTMR6-like"/>
    <property type="match status" value="1"/>
</dbReference>
<dbReference type="Pfam" id="PF06602">
    <property type="entry name" value="Myotub-related"/>
    <property type="match status" value="1"/>
</dbReference>
<evidence type="ECO:0000313" key="12">
    <source>
        <dbReference type="Proteomes" id="UP000502823"/>
    </source>
</evidence>
<evidence type="ECO:0000256" key="3">
    <source>
        <dbReference type="ARBA" id="ARBA00007471"/>
    </source>
</evidence>
<feature type="binding site" evidence="8">
    <location>
        <begin position="359"/>
        <end position="365"/>
    </location>
    <ligand>
        <name>substrate</name>
    </ligand>
</feature>
<dbReference type="GO" id="GO:0004438">
    <property type="term" value="F:phosphatidylinositol-3-phosphate phosphatase activity"/>
    <property type="evidence" value="ECO:0007669"/>
    <property type="project" value="TreeGrafter"/>
</dbReference>
<dbReference type="GO" id="GO:0106018">
    <property type="term" value="F:phosphatidylinositol-3,5-bisphosphate phosphatase activity"/>
    <property type="evidence" value="ECO:0007669"/>
    <property type="project" value="TreeGrafter"/>
</dbReference>